<feature type="signal peptide" evidence="1">
    <location>
        <begin position="1"/>
        <end position="18"/>
    </location>
</feature>
<proteinExistence type="predicted"/>
<sequence>MKFAMIFAAGFSLSAAFAASAVMDVGVTEVETPPEVISVTGSAAPYGAMRDG</sequence>
<name>A0AAP2CP38_9RHOB</name>
<protein>
    <submittedName>
        <fullName evidence="2">Uncharacterized protein</fullName>
    </submittedName>
</protein>
<dbReference type="RefSeq" id="WP_327792867.1">
    <property type="nucleotide sequence ID" value="NZ_JADQAZ010000001.1"/>
</dbReference>
<dbReference type="Proteomes" id="UP001315686">
    <property type="component" value="Unassembled WGS sequence"/>
</dbReference>
<keyword evidence="3" id="KW-1185">Reference proteome</keyword>
<evidence type="ECO:0000256" key="1">
    <source>
        <dbReference type="SAM" id="SignalP"/>
    </source>
</evidence>
<reference evidence="2 3" key="1">
    <citation type="journal article" date="2021" name="Arch. Microbiol.">
        <title>Harenicola maris gen. nov., sp. nov. isolated from the Sea of Japan shallow sediments.</title>
        <authorList>
            <person name="Romanenko L.A."/>
            <person name="Kurilenko V.V."/>
            <person name="Chernysheva N.Y."/>
            <person name="Tekutyeva L.A."/>
            <person name="Velansky P.V."/>
            <person name="Svetashev V.I."/>
            <person name="Isaeva M.P."/>
        </authorList>
    </citation>
    <scope>NUCLEOTIDE SEQUENCE [LARGE SCALE GENOMIC DNA]</scope>
    <source>
        <strain evidence="2 3">KMM 3653</strain>
    </source>
</reference>
<evidence type="ECO:0000313" key="2">
    <source>
        <dbReference type="EMBL" id="MBT0956672.1"/>
    </source>
</evidence>
<gene>
    <name evidence="2" type="ORF">IV417_04690</name>
</gene>
<evidence type="ECO:0000313" key="3">
    <source>
        <dbReference type="Proteomes" id="UP001315686"/>
    </source>
</evidence>
<dbReference type="AlphaFoldDB" id="A0AAP2CP38"/>
<comment type="caution">
    <text evidence="2">The sequence shown here is derived from an EMBL/GenBank/DDBJ whole genome shotgun (WGS) entry which is preliminary data.</text>
</comment>
<organism evidence="2 3">
    <name type="scientific">Harenicola maris</name>
    <dbReference type="NCBI Taxonomy" id="2841044"/>
    <lineage>
        <taxon>Bacteria</taxon>
        <taxon>Pseudomonadati</taxon>
        <taxon>Pseudomonadota</taxon>
        <taxon>Alphaproteobacteria</taxon>
        <taxon>Rhodobacterales</taxon>
        <taxon>Paracoccaceae</taxon>
        <taxon>Harenicola</taxon>
    </lineage>
</organism>
<accession>A0AAP2CP38</accession>
<keyword evidence="1" id="KW-0732">Signal</keyword>
<feature type="chain" id="PRO_5043031855" evidence="1">
    <location>
        <begin position="19"/>
        <end position="52"/>
    </location>
</feature>
<dbReference type="EMBL" id="JADQAZ010000001">
    <property type="protein sequence ID" value="MBT0956672.1"/>
    <property type="molecule type" value="Genomic_DNA"/>
</dbReference>